<feature type="region of interest" description="Disordered" evidence="1">
    <location>
        <begin position="11"/>
        <end position="51"/>
    </location>
</feature>
<dbReference type="AlphaFoldDB" id="Q4STV6"/>
<sequence>APPSVMTLIFLQPPSSSPSTTRPDPRCCAPSGGNTATPRQTPRSTAAAATGSYDKELLSCRELLLRHTHTHAHTHTQINTHTQALTA</sequence>
<protein>
    <submittedName>
        <fullName evidence="2">(spotted green pufferfish) hypothetical protein</fullName>
    </submittedName>
</protein>
<dbReference type="EMBL" id="CAAE01014100">
    <property type="protein sequence ID" value="CAF95926.1"/>
    <property type="molecule type" value="Genomic_DNA"/>
</dbReference>
<organism evidence="2">
    <name type="scientific">Tetraodon nigroviridis</name>
    <name type="common">Spotted green pufferfish</name>
    <name type="synonym">Chelonodon nigroviridis</name>
    <dbReference type="NCBI Taxonomy" id="99883"/>
    <lineage>
        <taxon>Eukaryota</taxon>
        <taxon>Metazoa</taxon>
        <taxon>Chordata</taxon>
        <taxon>Craniata</taxon>
        <taxon>Vertebrata</taxon>
        <taxon>Euteleostomi</taxon>
        <taxon>Actinopterygii</taxon>
        <taxon>Neopterygii</taxon>
        <taxon>Teleostei</taxon>
        <taxon>Neoteleostei</taxon>
        <taxon>Acanthomorphata</taxon>
        <taxon>Eupercaria</taxon>
        <taxon>Tetraodontiformes</taxon>
        <taxon>Tetradontoidea</taxon>
        <taxon>Tetraodontidae</taxon>
        <taxon>Tetraodon</taxon>
    </lineage>
</organism>
<evidence type="ECO:0000256" key="1">
    <source>
        <dbReference type="SAM" id="MobiDB-lite"/>
    </source>
</evidence>
<evidence type="ECO:0000313" key="2">
    <source>
        <dbReference type="EMBL" id="CAF95926.1"/>
    </source>
</evidence>
<gene>
    <name evidence="2" type="ORF">GSTENG00012765001</name>
</gene>
<feature type="compositionally biased region" description="Polar residues" evidence="1">
    <location>
        <begin position="32"/>
        <end position="44"/>
    </location>
</feature>
<comment type="caution">
    <text evidence="2">The sequence shown here is derived from an EMBL/GenBank/DDBJ whole genome shotgun (WGS) entry which is preliminary data.</text>
</comment>
<reference evidence="2" key="1">
    <citation type="journal article" date="2004" name="Nature">
        <title>Genome duplication in the teleost fish Tetraodon nigroviridis reveals the early vertebrate proto-karyotype.</title>
        <authorList>
            <person name="Jaillon O."/>
            <person name="Aury J.-M."/>
            <person name="Brunet F."/>
            <person name="Petit J.-L."/>
            <person name="Stange-Thomann N."/>
            <person name="Mauceli E."/>
            <person name="Bouneau L."/>
            <person name="Fischer C."/>
            <person name="Ozouf-Costaz C."/>
            <person name="Bernot A."/>
            <person name="Nicaud S."/>
            <person name="Jaffe D."/>
            <person name="Fisher S."/>
            <person name="Lutfalla G."/>
            <person name="Dossat C."/>
            <person name="Segurens B."/>
            <person name="Dasilva C."/>
            <person name="Salanoubat M."/>
            <person name="Levy M."/>
            <person name="Boudet N."/>
            <person name="Castellano S."/>
            <person name="Anthouard V."/>
            <person name="Jubin C."/>
            <person name="Castelli V."/>
            <person name="Katinka M."/>
            <person name="Vacherie B."/>
            <person name="Biemont C."/>
            <person name="Skalli Z."/>
            <person name="Cattolico L."/>
            <person name="Poulain J."/>
            <person name="De Berardinis V."/>
            <person name="Cruaud C."/>
            <person name="Duprat S."/>
            <person name="Brottier P."/>
            <person name="Coutanceau J.-P."/>
            <person name="Gouzy J."/>
            <person name="Parra G."/>
            <person name="Lardier G."/>
            <person name="Chapple C."/>
            <person name="McKernan K.J."/>
            <person name="McEwan P."/>
            <person name="Bosak S."/>
            <person name="Kellis M."/>
            <person name="Volff J.-N."/>
            <person name="Guigo R."/>
            <person name="Zody M.C."/>
            <person name="Mesirov J."/>
            <person name="Lindblad-Toh K."/>
            <person name="Birren B."/>
            <person name="Nusbaum C."/>
            <person name="Kahn D."/>
            <person name="Robinson-Rechavi M."/>
            <person name="Laudet V."/>
            <person name="Schachter V."/>
            <person name="Quetier F."/>
            <person name="Saurin W."/>
            <person name="Scarpelli C."/>
            <person name="Wincker P."/>
            <person name="Lander E.S."/>
            <person name="Weissenbach J."/>
            <person name="Roest Crollius H."/>
        </authorList>
    </citation>
    <scope>NUCLEOTIDE SEQUENCE [LARGE SCALE GENOMIC DNA]</scope>
</reference>
<reference evidence="2" key="2">
    <citation type="submission" date="2004-02" db="EMBL/GenBank/DDBJ databases">
        <authorList>
            <consortium name="Genoscope"/>
            <consortium name="Whitehead Institute Centre for Genome Research"/>
        </authorList>
    </citation>
    <scope>NUCLEOTIDE SEQUENCE</scope>
</reference>
<accession>Q4STV6</accession>
<feature type="compositionally biased region" description="Low complexity" evidence="1">
    <location>
        <begin position="13"/>
        <end position="22"/>
    </location>
</feature>
<feature type="non-terminal residue" evidence="2">
    <location>
        <position position="1"/>
    </location>
</feature>
<name>Q4STV6_TETNG</name>
<dbReference type="KEGG" id="tng:GSTEN00012765G001"/>
<proteinExistence type="predicted"/>